<dbReference type="SUPFAM" id="SSF54534">
    <property type="entry name" value="FKBP-like"/>
    <property type="match status" value="1"/>
</dbReference>
<comment type="similarity">
    <text evidence="5">Belongs to the FKBP-type PPIase family. FKBP1 subfamily.</text>
</comment>
<comment type="caution">
    <text evidence="8">The sequence shown here is derived from an EMBL/GenBank/DDBJ whole genome shotgun (WGS) entry which is preliminary data.</text>
</comment>
<dbReference type="PROSITE" id="PS50059">
    <property type="entry name" value="FKBP_PPIASE"/>
    <property type="match status" value="1"/>
</dbReference>
<reference evidence="8" key="2">
    <citation type="submission" date="2023-06" db="EMBL/GenBank/DDBJ databases">
        <authorList>
            <consortium name="Lawrence Berkeley National Laboratory"/>
            <person name="Haridas S."/>
            <person name="Hensen N."/>
            <person name="Bonometti L."/>
            <person name="Westerberg I."/>
            <person name="Brannstrom I.O."/>
            <person name="Guillou S."/>
            <person name="Cros-Aarteil S."/>
            <person name="Calhoun S."/>
            <person name="Kuo A."/>
            <person name="Mondo S."/>
            <person name="Pangilinan J."/>
            <person name="Riley R."/>
            <person name="LaButti K."/>
            <person name="Andreopoulos B."/>
            <person name="Lipzen A."/>
            <person name="Chen C."/>
            <person name="Yanf M."/>
            <person name="Daum C."/>
            <person name="Ng V."/>
            <person name="Clum A."/>
            <person name="Steindorff A."/>
            <person name="Ohm R."/>
            <person name="Martin F."/>
            <person name="Silar P."/>
            <person name="Natvig D."/>
            <person name="Lalanne C."/>
            <person name="Gautier V."/>
            <person name="Ament-velasquez S.L."/>
            <person name="Kruys A."/>
            <person name="Hutchinson M.I."/>
            <person name="Powell A.J."/>
            <person name="Barry K."/>
            <person name="Miller A.N."/>
            <person name="Grigoriev I.V."/>
            <person name="Debuchy R."/>
            <person name="Gladieux P."/>
            <person name="Thoren M.H."/>
            <person name="Johannesson H."/>
        </authorList>
    </citation>
    <scope>NUCLEOTIDE SEQUENCE</scope>
    <source>
        <strain evidence="8">CBS 232.78</strain>
    </source>
</reference>
<dbReference type="Gene3D" id="3.10.50.40">
    <property type="match status" value="1"/>
</dbReference>
<dbReference type="Pfam" id="PF00254">
    <property type="entry name" value="FKBP_C"/>
    <property type="match status" value="1"/>
</dbReference>
<dbReference type="InterPro" id="IPR001179">
    <property type="entry name" value="PPIase_FKBP_dom"/>
</dbReference>
<keyword evidence="3 6" id="KW-0697">Rotamase</keyword>
<dbReference type="PANTHER" id="PTHR10516">
    <property type="entry name" value="PEPTIDYL-PROLYL CIS-TRANS ISOMERASE"/>
    <property type="match status" value="1"/>
</dbReference>
<dbReference type="EC" id="5.2.1.8" evidence="2 6"/>
<evidence type="ECO:0000256" key="4">
    <source>
        <dbReference type="ARBA" id="ARBA00023235"/>
    </source>
</evidence>
<evidence type="ECO:0000256" key="2">
    <source>
        <dbReference type="ARBA" id="ARBA00013194"/>
    </source>
</evidence>
<evidence type="ECO:0000256" key="3">
    <source>
        <dbReference type="ARBA" id="ARBA00023110"/>
    </source>
</evidence>
<keyword evidence="9" id="KW-1185">Reference proteome</keyword>
<feature type="domain" description="PPIase FKBP-type" evidence="7">
    <location>
        <begin position="19"/>
        <end position="113"/>
    </location>
</feature>
<keyword evidence="4 6" id="KW-0413">Isomerase</keyword>
<dbReference type="InterPro" id="IPR046357">
    <property type="entry name" value="PPIase_dom_sf"/>
</dbReference>
<gene>
    <name evidence="8" type="ORF">B0H63DRAFT_519758</name>
</gene>
<evidence type="ECO:0000313" key="8">
    <source>
        <dbReference type="EMBL" id="KAK3390546.1"/>
    </source>
</evidence>
<reference evidence="8" key="1">
    <citation type="journal article" date="2023" name="Mol. Phylogenet. Evol.">
        <title>Genome-scale phylogeny and comparative genomics of the fungal order Sordariales.</title>
        <authorList>
            <person name="Hensen N."/>
            <person name="Bonometti L."/>
            <person name="Westerberg I."/>
            <person name="Brannstrom I.O."/>
            <person name="Guillou S."/>
            <person name="Cros-Aarteil S."/>
            <person name="Calhoun S."/>
            <person name="Haridas S."/>
            <person name="Kuo A."/>
            <person name="Mondo S."/>
            <person name="Pangilinan J."/>
            <person name="Riley R."/>
            <person name="LaButti K."/>
            <person name="Andreopoulos B."/>
            <person name="Lipzen A."/>
            <person name="Chen C."/>
            <person name="Yan M."/>
            <person name="Daum C."/>
            <person name="Ng V."/>
            <person name="Clum A."/>
            <person name="Steindorff A."/>
            <person name="Ohm R.A."/>
            <person name="Martin F."/>
            <person name="Silar P."/>
            <person name="Natvig D.O."/>
            <person name="Lalanne C."/>
            <person name="Gautier V."/>
            <person name="Ament-Velasquez S.L."/>
            <person name="Kruys A."/>
            <person name="Hutchinson M.I."/>
            <person name="Powell A.J."/>
            <person name="Barry K."/>
            <person name="Miller A.N."/>
            <person name="Grigoriev I.V."/>
            <person name="Debuchy R."/>
            <person name="Gladieux P."/>
            <person name="Hiltunen Thoren M."/>
            <person name="Johannesson H."/>
        </authorList>
    </citation>
    <scope>NUCLEOTIDE SEQUENCE</scope>
    <source>
        <strain evidence="8">CBS 232.78</strain>
    </source>
</reference>
<evidence type="ECO:0000256" key="5">
    <source>
        <dbReference type="ARBA" id="ARBA00038106"/>
    </source>
</evidence>
<organism evidence="8 9">
    <name type="scientific">Podospora didyma</name>
    <dbReference type="NCBI Taxonomy" id="330526"/>
    <lineage>
        <taxon>Eukaryota</taxon>
        <taxon>Fungi</taxon>
        <taxon>Dikarya</taxon>
        <taxon>Ascomycota</taxon>
        <taxon>Pezizomycotina</taxon>
        <taxon>Sordariomycetes</taxon>
        <taxon>Sordariomycetidae</taxon>
        <taxon>Sordariales</taxon>
        <taxon>Podosporaceae</taxon>
        <taxon>Podospora</taxon>
    </lineage>
</organism>
<name>A0AAE0U4E1_9PEZI</name>
<proteinExistence type="inferred from homology"/>
<evidence type="ECO:0000259" key="7">
    <source>
        <dbReference type="PROSITE" id="PS50059"/>
    </source>
</evidence>
<comment type="catalytic activity">
    <reaction evidence="1 6">
        <text>[protein]-peptidylproline (omega=180) = [protein]-peptidylproline (omega=0)</text>
        <dbReference type="Rhea" id="RHEA:16237"/>
        <dbReference type="Rhea" id="RHEA-COMP:10747"/>
        <dbReference type="Rhea" id="RHEA-COMP:10748"/>
        <dbReference type="ChEBI" id="CHEBI:83833"/>
        <dbReference type="ChEBI" id="CHEBI:83834"/>
        <dbReference type="EC" id="5.2.1.8"/>
    </reaction>
</comment>
<dbReference type="GO" id="GO:0003755">
    <property type="term" value="F:peptidyl-prolyl cis-trans isomerase activity"/>
    <property type="evidence" value="ECO:0007669"/>
    <property type="project" value="UniProtKB-KW"/>
</dbReference>
<evidence type="ECO:0000313" key="9">
    <source>
        <dbReference type="Proteomes" id="UP001285441"/>
    </source>
</evidence>
<evidence type="ECO:0000256" key="6">
    <source>
        <dbReference type="PROSITE-ProRule" id="PRU00277"/>
    </source>
</evidence>
<protein>
    <recommendedName>
        <fullName evidence="2 6">peptidylprolyl isomerase</fullName>
        <ecNumber evidence="2 6">5.2.1.8</ecNumber>
    </recommendedName>
</protein>
<dbReference type="InterPro" id="IPR050689">
    <property type="entry name" value="FKBP-type_PPIase"/>
</dbReference>
<evidence type="ECO:0000256" key="1">
    <source>
        <dbReference type="ARBA" id="ARBA00000971"/>
    </source>
</evidence>
<dbReference type="AlphaFoldDB" id="A0AAE0U4E1"/>
<dbReference type="EMBL" id="JAULSW010000002">
    <property type="protein sequence ID" value="KAK3390546.1"/>
    <property type="molecule type" value="Genomic_DNA"/>
</dbReference>
<dbReference type="Proteomes" id="UP001285441">
    <property type="component" value="Unassembled WGS sequence"/>
</dbReference>
<sequence>MGVEKTIHVHGTGQKPNAGQKVTIEYTGWLKDTGAPNNKGQEIDSSTTYGDFVVEIGVGKLIRGWDEAVLDMKVGEKATLDISGDYAYGERGFHGHIPPNADLIFDVFLKAVE</sequence>
<accession>A0AAE0U4E1</accession>
<dbReference type="GO" id="GO:0005737">
    <property type="term" value="C:cytoplasm"/>
    <property type="evidence" value="ECO:0007669"/>
    <property type="project" value="TreeGrafter"/>
</dbReference>
<dbReference type="PANTHER" id="PTHR10516:SF447">
    <property type="entry name" value="FK506-BINDING PROTEIN 1B"/>
    <property type="match status" value="1"/>
</dbReference>